<feature type="transmembrane region" description="Helical" evidence="9">
    <location>
        <begin position="90"/>
        <end position="119"/>
    </location>
</feature>
<evidence type="ECO:0000256" key="5">
    <source>
        <dbReference type="ARBA" id="ARBA00022741"/>
    </source>
</evidence>
<evidence type="ECO:0000259" key="10">
    <source>
        <dbReference type="Pfam" id="PF07730"/>
    </source>
</evidence>
<keyword evidence="5" id="KW-0547">Nucleotide-binding</keyword>
<keyword evidence="9" id="KW-1133">Transmembrane helix</keyword>
<reference evidence="11" key="1">
    <citation type="submission" date="2021-04" db="EMBL/GenBank/DDBJ databases">
        <title>Pseudonocardia sp. nov., isolated from sandy soil of mangrove forest.</title>
        <authorList>
            <person name="Zan Z."/>
            <person name="Huang R."/>
            <person name="Liu W."/>
        </authorList>
    </citation>
    <scope>NUCLEOTIDE SEQUENCE</scope>
    <source>
        <strain evidence="11">S2-4</strain>
    </source>
</reference>
<evidence type="ECO:0000256" key="1">
    <source>
        <dbReference type="ARBA" id="ARBA00000085"/>
    </source>
</evidence>
<keyword evidence="9" id="KW-0472">Membrane</keyword>
<feature type="transmembrane region" description="Helical" evidence="9">
    <location>
        <begin position="139"/>
        <end position="172"/>
    </location>
</feature>
<evidence type="ECO:0000256" key="8">
    <source>
        <dbReference type="ARBA" id="ARBA00023012"/>
    </source>
</evidence>
<dbReference type="EC" id="2.7.13.3" evidence="2"/>
<protein>
    <recommendedName>
        <fullName evidence="2">histidine kinase</fullName>
        <ecNumber evidence="2">2.7.13.3</ecNumber>
    </recommendedName>
</protein>
<feature type="transmembrane region" description="Helical" evidence="9">
    <location>
        <begin position="62"/>
        <end position="83"/>
    </location>
</feature>
<dbReference type="InterPro" id="IPR036890">
    <property type="entry name" value="HATPase_C_sf"/>
</dbReference>
<evidence type="ECO:0000256" key="3">
    <source>
        <dbReference type="ARBA" id="ARBA00022553"/>
    </source>
</evidence>
<accession>A0ABT1AAG1</accession>
<dbReference type="SUPFAM" id="SSF55874">
    <property type="entry name" value="ATPase domain of HSP90 chaperone/DNA topoisomerase II/histidine kinase"/>
    <property type="match status" value="1"/>
</dbReference>
<evidence type="ECO:0000313" key="11">
    <source>
        <dbReference type="EMBL" id="MCO1660009.1"/>
    </source>
</evidence>
<feature type="transmembrane region" description="Helical" evidence="9">
    <location>
        <begin position="34"/>
        <end position="50"/>
    </location>
</feature>
<comment type="caution">
    <text evidence="11">The sequence shown here is derived from an EMBL/GenBank/DDBJ whole genome shotgun (WGS) entry which is preliminary data.</text>
</comment>
<dbReference type="Gene3D" id="1.20.5.1930">
    <property type="match status" value="1"/>
</dbReference>
<gene>
    <name evidence="11" type="ORF">KDL28_33620</name>
</gene>
<dbReference type="RefSeq" id="WP_252445220.1">
    <property type="nucleotide sequence ID" value="NZ_JAGSOV010000075.1"/>
</dbReference>
<dbReference type="InterPro" id="IPR011712">
    <property type="entry name" value="Sig_transdc_His_kin_sub3_dim/P"/>
</dbReference>
<keyword evidence="9" id="KW-0812">Transmembrane</keyword>
<dbReference type="Gene3D" id="3.30.565.10">
    <property type="entry name" value="Histidine kinase-like ATPase, C-terminal domain"/>
    <property type="match status" value="1"/>
</dbReference>
<evidence type="ECO:0000256" key="6">
    <source>
        <dbReference type="ARBA" id="ARBA00022777"/>
    </source>
</evidence>
<comment type="catalytic activity">
    <reaction evidence="1">
        <text>ATP + protein L-histidine = ADP + protein N-phospho-L-histidine.</text>
        <dbReference type="EC" id="2.7.13.3"/>
    </reaction>
</comment>
<feature type="domain" description="Signal transduction histidine kinase subgroup 3 dimerisation and phosphoacceptor" evidence="10">
    <location>
        <begin position="204"/>
        <end position="279"/>
    </location>
</feature>
<keyword evidence="3" id="KW-0597">Phosphoprotein</keyword>
<keyword evidence="12" id="KW-1185">Reference proteome</keyword>
<dbReference type="InterPro" id="IPR050482">
    <property type="entry name" value="Sensor_HK_TwoCompSys"/>
</dbReference>
<dbReference type="Proteomes" id="UP001165283">
    <property type="component" value="Unassembled WGS sequence"/>
</dbReference>
<proteinExistence type="predicted"/>
<sequence>MLPTARTPVDAWMLPGALSRPAGRSGARRTTRDWLVDLAAFLLAVGWALGELQSLRLNVFALPQWLLVLDPALGVAACLAVWWRRRFPTALTAAVGAACAISNTAAGALFVLLFTVALHRGWTRAVPLVLGTAVLSVPYIYSYLGVVFGSPLLMLLAILLMMLLSVTAGLAVRARRQLVLSLREQVEAERREHGLRLAAAQRAERQRIAREMHDVLAHRISLLSVHAGALEYRLGRAREGIASPPSPQELGEAAGVVRSTAHQALEELQQVLRLLRGPDVDARDREDGRAAPQPTLAQLPRLLDEARAGGQRVDAELPDDLDALPQAVQRTLFRVVQEALTNARKHAPGARVVLSGRAERGGEAVLRVSNAVPVGVTAAEIPGAGTGLLGLAERVAVHGGELASGVDRGEFRVCARVPWPR</sequence>
<dbReference type="PANTHER" id="PTHR24421:SF10">
    <property type="entry name" value="NITRATE_NITRITE SENSOR PROTEIN NARQ"/>
    <property type="match status" value="1"/>
</dbReference>
<evidence type="ECO:0000256" key="9">
    <source>
        <dbReference type="SAM" id="Phobius"/>
    </source>
</evidence>
<name>A0ABT1AAG1_9PSEU</name>
<organism evidence="11 12">
    <name type="scientific">Pseudonocardia humida</name>
    <dbReference type="NCBI Taxonomy" id="2800819"/>
    <lineage>
        <taxon>Bacteria</taxon>
        <taxon>Bacillati</taxon>
        <taxon>Actinomycetota</taxon>
        <taxon>Actinomycetes</taxon>
        <taxon>Pseudonocardiales</taxon>
        <taxon>Pseudonocardiaceae</taxon>
        <taxon>Pseudonocardia</taxon>
    </lineage>
</organism>
<dbReference type="CDD" id="cd16917">
    <property type="entry name" value="HATPase_UhpB-NarQ-NarX-like"/>
    <property type="match status" value="1"/>
</dbReference>
<dbReference type="PANTHER" id="PTHR24421">
    <property type="entry name" value="NITRATE/NITRITE SENSOR PROTEIN NARX-RELATED"/>
    <property type="match status" value="1"/>
</dbReference>
<evidence type="ECO:0000256" key="2">
    <source>
        <dbReference type="ARBA" id="ARBA00012438"/>
    </source>
</evidence>
<dbReference type="Pfam" id="PF07730">
    <property type="entry name" value="HisKA_3"/>
    <property type="match status" value="1"/>
</dbReference>
<evidence type="ECO:0000256" key="4">
    <source>
        <dbReference type="ARBA" id="ARBA00022679"/>
    </source>
</evidence>
<keyword evidence="7" id="KW-0067">ATP-binding</keyword>
<keyword evidence="8" id="KW-0902">Two-component regulatory system</keyword>
<keyword evidence="4" id="KW-0808">Transferase</keyword>
<dbReference type="GO" id="GO:0016301">
    <property type="term" value="F:kinase activity"/>
    <property type="evidence" value="ECO:0007669"/>
    <property type="project" value="UniProtKB-KW"/>
</dbReference>
<evidence type="ECO:0000256" key="7">
    <source>
        <dbReference type="ARBA" id="ARBA00022840"/>
    </source>
</evidence>
<evidence type="ECO:0000313" key="12">
    <source>
        <dbReference type="Proteomes" id="UP001165283"/>
    </source>
</evidence>
<dbReference type="EMBL" id="JAGSOV010000075">
    <property type="protein sequence ID" value="MCO1660009.1"/>
    <property type="molecule type" value="Genomic_DNA"/>
</dbReference>
<keyword evidence="6 11" id="KW-0418">Kinase</keyword>